<dbReference type="AlphaFoldDB" id="W7ABY5"/>
<dbReference type="Proteomes" id="UP000030640">
    <property type="component" value="Unassembled WGS sequence"/>
</dbReference>
<organism evidence="11 12">
    <name type="scientific">Plasmodium inui San Antonio 1</name>
    <dbReference type="NCBI Taxonomy" id="1237626"/>
    <lineage>
        <taxon>Eukaryota</taxon>
        <taxon>Sar</taxon>
        <taxon>Alveolata</taxon>
        <taxon>Apicomplexa</taxon>
        <taxon>Aconoidasida</taxon>
        <taxon>Haemosporida</taxon>
        <taxon>Plasmodiidae</taxon>
        <taxon>Plasmodium</taxon>
        <taxon>Plasmodium (Plasmodium)</taxon>
    </lineage>
</organism>
<proteinExistence type="inferred from homology"/>
<feature type="coiled-coil region" evidence="8">
    <location>
        <begin position="103"/>
        <end position="142"/>
    </location>
</feature>
<accession>W7ABY5</accession>
<dbReference type="InterPro" id="IPR039853">
    <property type="entry name" value="Pinin"/>
</dbReference>
<feature type="domain" description="Pinin/SDK/MemA protein" evidence="10">
    <location>
        <begin position="82"/>
        <end position="211"/>
    </location>
</feature>
<dbReference type="InterPro" id="IPR006786">
    <property type="entry name" value="Pinin_SDK_MemA"/>
</dbReference>
<gene>
    <name evidence="11" type="ORF">C922_00521</name>
</gene>
<evidence type="ECO:0000256" key="6">
    <source>
        <dbReference type="ARBA" id="ARBA00023187"/>
    </source>
</evidence>
<evidence type="ECO:0000256" key="2">
    <source>
        <dbReference type="ARBA" id="ARBA00010386"/>
    </source>
</evidence>
<evidence type="ECO:0000256" key="9">
    <source>
        <dbReference type="SAM" id="MobiDB-lite"/>
    </source>
</evidence>
<reference evidence="11 12" key="1">
    <citation type="submission" date="2013-02" db="EMBL/GenBank/DDBJ databases">
        <title>The Genome Sequence of Plasmodium inui San Antonio 1.</title>
        <authorList>
            <consortium name="The Broad Institute Genome Sequencing Platform"/>
            <consortium name="The Broad Institute Genome Sequencing Center for Infectious Disease"/>
            <person name="Neafsey D."/>
            <person name="Cheeseman I."/>
            <person name="Volkman S."/>
            <person name="Adams J."/>
            <person name="Walker B."/>
            <person name="Young S.K."/>
            <person name="Zeng Q."/>
            <person name="Gargeya S."/>
            <person name="Fitzgerald M."/>
            <person name="Haas B."/>
            <person name="Abouelleil A."/>
            <person name="Alvarado L."/>
            <person name="Arachchi H.M."/>
            <person name="Berlin A.M."/>
            <person name="Chapman S.B."/>
            <person name="Dewar J."/>
            <person name="Goldberg J."/>
            <person name="Griggs A."/>
            <person name="Gujja S."/>
            <person name="Hansen M."/>
            <person name="Howarth C."/>
            <person name="Imamovic A."/>
            <person name="Larimer J."/>
            <person name="McCowan C."/>
            <person name="Murphy C."/>
            <person name="Neiman D."/>
            <person name="Pearson M."/>
            <person name="Priest M."/>
            <person name="Roberts A."/>
            <person name="Saif S."/>
            <person name="Shea T."/>
            <person name="Sisk P."/>
            <person name="Sykes S."/>
            <person name="Wortman J."/>
            <person name="Nusbaum C."/>
            <person name="Birren B."/>
        </authorList>
    </citation>
    <scope>NUCLEOTIDE SEQUENCE [LARGE SCALE GENOMIC DNA]</scope>
    <source>
        <strain evidence="11 12">San Antonio 1</strain>
    </source>
</reference>
<dbReference type="GeneID" id="20035795"/>
<evidence type="ECO:0000259" key="10">
    <source>
        <dbReference type="Pfam" id="PF04696"/>
    </source>
</evidence>
<dbReference type="PANTHER" id="PTHR12707:SF0">
    <property type="entry name" value="PININ"/>
    <property type="match status" value="1"/>
</dbReference>
<evidence type="ECO:0000256" key="8">
    <source>
        <dbReference type="SAM" id="Coils"/>
    </source>
</evidence>
<dbReference type="OrthoDB" id="330772at2759"/>
<evidence type="ECO:0000256" key="5">
    <source>
        <dbReference type="ARBA" id="ARBA00023163"/>
    </source>
</evidence>
<keyword evidence="5" id="KW-0804">Transcription</keyword>
<keyword evidence="4" id="KW-0805">Transcription regulation</keyword>
<feature type="region of interest" description="Disordered" evidence="9">
    <location>
        <begin position="251"/>
        <end position="349"/>
    </location>
</feature>
<dbReference type="GO" id="GO:0071013">
    <property type="term" value="C:catalytic step 2 spliceosome"/>
    <property type="evidence" value="ECO:0007669"/>
    <property type="project" value="TreeGrafter"/>
</dbReference>
<feature type="compositionally biased region" description="Acidic residues" evidence="9">
    <location>
        <begin position="377"/>
        <end position="392"/>
    </location>
</feature>
<comment type="similarity">
    <text evidence="2">Belongs to the pinin family.</text>
</comment>
<dbReference type="GO" id="GO:0006397">
    <property type="term" value="P:mRNA processing"/>
    <property type="evidence" value="ECO:0007669"/>
    <property type="project" value="UniProtKB-KW"/>
</dbReference>
<name>W7ABY5_9APIC</name>
<protein>
    <recommendedName>
        <fullName evidence="10">Pinin/SDK/MemA protein domain-containing protein</fullName>
    </recommendedName>
</protein>
<feature type="compositionally biased region" description="Basic and acidic residues" evidence="9">
    <location>
        <begin position="258"/>
        <end position="267"/>
    </location>
</feature>
<feature type="compositionally biased region" description="Basic and acidic residues" evidence="9">
    <location>
        <begin position="286"/>
        <end position="311"/>
    </location>
</feature>
<dbReference type="EMBL" id="KI965461">
    <property type="protein sequence ID" value="EUD68833.1"/>
    <property type="molecule type" value="Genomic_DNA"/>
</dbReference>
<feature type="compositionally biased region" description="Basic residues" evidence="9">
    <location>
        <begin position="472"/>
        <end position="484"/>
    </location>
</feature>
<dbReference type="RefSeq" id="XP_008814359.1">
    <property type="nucleotide sequence ID" value="XM_008816137.1"/>
</dbReference>
<evidence type="ECO:0000256" key="4">
    <source>
        <dbReference type="ARBA" id="ARBA00023015"/>
    </source>
</evidence>
<evidence type="ECO:0000256" key="7">
    <source>
        <dbReference type="ARBA" id="ARBA00023242"/>
    </source>
</evidence>
<sequence length="484" mass="56025">MMKSYLSEEDKLKLTIKKNYLLRDAIRTKILNDLNRLSYLCSDEKDELNRRERQKQGFIGESLEYFPEFKVEKRPKLEEDETTVTRNRRLLQVGLFEHLKKAKDALEQEKSNETVIRQQMQNKRVEQKLQEEKKKFEKYQLDYIEEKIITHIKEIKNVDSQIKTDEAKLMKLNLINHYEKMKNFISTNCQPTIFWCPFKFDSKTEMLQKETDNFIRKKIDAIKESNYEVDFQEEPWLRQFQNLKEMVRRRNGAAGEETVEKDALEHAEEADEESKQDDENEDNGEDREHLAREKSPNGSHYTDEKEKEKDTQGTPKKSTSNDTDVNTFQRGNTFPGGGCKGSDEFYPDSIGYEDLKCREAREANEAHGADGAGEPNETIELDEANDTIELDEANVTNEADEANVTNETDEANVTNETDEANVTNEADEANVTNETDEANVTNEADEANVTNETIGDNDAQGEDADAVEKNAGKKKRGRPKRKRR</sequence>
<keyword evidence="12" id="KW-1185">Reference proteome</keyword>
<keyword evidence="7" id="KW-0539">Nucleus</keyword>
<feature type="region of interest" description="Disordered" evidence="9">
    <location>
        <begin position="361"/>
        <end position="484"/>
    </location>
</feature>
<evidence type="ECO:0000256" key="3">
    <source>
        <dbReference type="ARBA" id="ARBA00022664"/>
    </source>
</evidence>
<keyword evidence="6" id="KW-0508">mRNA splicing</keyword>
<dbReference type="Pfam" id="PF04696">
    <property type="entry name" value="Pinin_SDK_memA"/>
    <property type="match status" value="1"/>
</dbReference>
<dbReference type="GO" id="GO:0008380">
    <property type="term" value="P:RNA splicing"/>
    <property type="evidence" value="ECO:0007669"/>
    <property type="project" value="UniProtKB-KW"/>
</dbReference>
<evidence type="ECO:0000256" key="1">
    <source>
        <dbReference type="ARBA" id="ARBA00004123"/>
    </source>
</evidence>
<feature type="compositionally biased region" description="Polar residues" evidence="9">
    <location>
        <begin position="403"/>
        <end position="454"/>
    </location>
</feature>
<keyword evidence="3" id="KW-0507">mRNA processing</keyword>
<dbReference type="PANTHER" id="PTHR12707">
    <property type="entry name" value="PINN"/>
    <property type="match status" value="1"/>
</dbReference>
<evidence type="ECO:0000313" key="11">
    <source>
        <dbReference type="EMBL" id="EUD68833.1"/>
    </source>
</evidence>
<dbReference type="VEuPathDB" id="PlasmoDB:C922_00521"/>
<feature type="compositionally biased region" description="Polar residues" evidence="9">
    <location>
        <begin position="312"/>
        <end position="332"/>
    </location>
</feature>
<comment type="subcellular location">
    <subcellularLocation>
        <location evidence="1">Nucleus</location>
    </subcellularLocation>
</comment>
<keyword evidence="8" id="KW-0175">Coiled coil</keyword>
<feature type="compositionally biased region" description="Acidic residues" evidence="9">
    <location>
        <begin position="268"/>
        <end position="285"/>
    </location>
</feature>
<evidence type="ECO:0000313" key="12">
    <source>
        <dbReference type="Proteomes" id="UP000030640"/>
    </source>
</evidence>